<keyword evidence="4" id="KW-0051">Antiviral defense</keyword>
<evidence type="ECO:0000259" key="5">
    <source>
        <dbReference type="Pfam" id="PF26305"/>
    </source>
</evidence>
<name>A0A5J4Q4J6_9ZZZZ</name>
<gene>
    <name evidence="6" type="ORF">EZS27_032916</name>
</gene>
<organism evidence="6">
    <name type="scientific">termite gut metagenome</name>
    <dbReference type="NCBI Taxonomy" id="433724"/>
    <lineage>
        <taxon>unclassified sequences</taxon>
        <taxon>metagenomes</taxon>
        <taxon>organismal metagenomes</taxon>
    </lineage>
</organism>
<dbReference type="Pfam" id="PF26305">
    <property type="entry name" value="CD_NTase_C"/>
    <property type="match status" value="1"/>
</dbReference>
<reference evidence="6" key="1">
    <citation type="submission" date="2019-03" db="EMBL/GenBank/DDBJ databases">
        <title>Single cell metagenomics reveals metabolic interactions within the superorganism composed of flagellate Streblomastix strix and complex community of Bacteroidetes bacteria on its surface.</title>
        <authorList>
            <person name="Treitli S.C."/>
            <person name="Kolisko M."/>
            <person name="Husnik F."/>
            <person name="Keeling P."/>
            <person name="Hampl V."/>
        </authorList>
    </citation>
    <scope>NUCLEOTIDE SEQUENCE</scope>
    <source>
        <strain evidence="6">STM</strain>
    </source>
</reference>
<evidence type="ECO:0000256" key="2">
    <source>
        <dbReference type="ARBA" id="ARBA00022695"/>
    </source>
</evidence>
<feature type="domain" description="cGAS/DncV-like nucleotidyltransferase C-terminal helical" evidence="5">
    <location>
        <begin position="234"/>
        <end position="300"/>
    </location>
</feature>
<accession>A0A5J4Q4J6</accession>
<dbReference type="SUPFAM" id="SSF81301">
    <property type="entry name" value="Nucleotidyltransferase"/>
    <property type="match status" value="1"/>
</dbReference>
<dbReference type="EMBL" id="SNRY01004739">
    <property type="protein sequence ID" value="KAA6316836.1"/>
    <property type="molecule type" value="Genomic_DNA"/>
</dbReference>
<keyword evidence="3" id="KW-0547">Nucleotide-binding</keyword>
<evidence type="ECO:0000313" key="6">
    <source>
        <dbReference type="EMBL" id="KAA6316836.1"/>
    </source>
</evidence>
<dbReference type="InterPro" id="IPR043519">
    <property type="entry name" value="NT_sf"/>
</dbReference>
<sequence length="303" mass="35169">MAKNYKQLTESIKRQLNPENFVLRKSFSDELATISYSDVLTYIRVAMKGVEPEYTQKSMEAGEHVKEHLSNKLSNIVFRYQGSVMTNTHIKGFSDIDLLTISDKFYLYDANNVKAIISNPEKSSQYYQSSIDKLQHEISVSPYQGNPINDLRILRFDSEKILKEIYDICDTTKPKAIKIKNKSLNREVDVVIANWYDDVISIINNKGDYRGIQIYNKTTDNRENPDYPFLSIKRINEKSTETNGRLKKMIRFLKNCKANSDQNIDLSSFDINAICYDIDVSEYKTLSFYELVPILYNQMKSIC</sequence>
<evidence type="ECO:0000256" key="3">
    <source>
        <dbReference type="ARBA" id="ARBA00022741"/>
    </source>
</evidence>
<keyword evidence="1" id="KW-0808">Transferase</keyword>
<proteinExistence type="predicted"/>
<dbReference type="AlphaFoldDB" id="A0A5J4Q4J6"/>
<feature type="non-terminal residue" evidence="6">
    <location>
        <position position="303"/>
    </location>
</feature>
<comment type="caution">
    <text evidence="6">The sequence shown here is derived from an EMBL/GenBank/DDBJ whole genome shotgun (WGS) entry which is preliminary data.</text>
</comment>
<keyword evidence="2" id="KW-0548">Nucleotidyltransferase</keyword>
<evidence type="ECO:0000256" key="1">
    <source>
        <dbReference type="ARBA" id="ARBA00022679"/>
    </source>
</evidence>
<protein>
    <recommendedName>
        <fullName evidence="5">cGAS/DncV-like nucleotidyltransferase C-terminal helical domain-containing protein</fullName>
    </recommendedName>
</protein>
<dbReference type="InterPro" id="IPR058909">
    <property type="entry name" value="CD_NTase_C"/>
</dbReference>
<evidence type="ECO:0000256" key="4">
    <source>
        <dbReference type="ARBA" id="ARBA00023118"/>
    </source>
</evidence>